<evidence type="ECO:0000313" key="2">
    <source>
        <dbReference type="Proteomes" id="UP000193083"/>
    </source>
</evidence>
<dbReference type="Proteomes" id="UP000193083">
    <property type="component" value="Unassembled WGS sequence"/>
</dbReference>
<dbReference type="Pfam" id="PF03860">
    <property type="entry name" value="Csp"/>
    <property type="match status" value="1"/>
</dbReference>
<sequence>MHHHTDPAMKACIEECLRCYSVCLSTAMNHCLEMGGEHVEKKHFTLMMACAEICRTSAHFMLVDSPHHKHTCAECAEICTQCAEDCERLGNMEECVAACRSCAQSCRSMAH</sequence>
<proteinExistence type="predicted"/>
<dbReference type="InterPro" id="IPR044543">
    <property type="entry name" value="YHJQ-like"/>
</dbReference>
<accession>A0A1X7MNM6</accession>
<keyword evidence="2" id="KW-1185">Reference proteome</keyword>
<dbReference type="CDD" id="cd08026">
    <property type="entry name" value="DUF326"/>
    <property type="match status" value="1"/>
</dbReference>
<dbReference type="OrthoDB" id="5396211at2"/>
<reference evidence="1 2" key="1">
    <citation type="submission" date="2017-04" db="EMBL/GenBank/DDBJ databases">
        <authorList>
            <person name="Afonso C.L."/>
            <person name="Miller P.J."/>
            <person name="Scott M.A."/>
            <person name="Spackman E."/>
            <person name="Goraichik I."/>
            <person name="Dimitrov K.M."/>
            <person name="Suarez D.L."/>
            <person name="Swayne D.E."/>
        </authorList>
    </citation>
    <scope>NUCLEOTIDE SEQUENCE [LARGE SCALE GENOMIC DNA]</scope>
    <source>
        <strain evidence="1 2">B5P</strain>
    </source>
</reference>
<dbReference type="InterPro" id="IPR005560">
    <property type="entry name" value="Csp_YhjQ"/>
</dbReference>
<evidence type="ECO:0008006" key="3">
    <source>
        <dbReference type="Google" id="ProtNLM"/>
    </source>
</evidence>
<name>A0A1X7MNM6_9HYPH</name>
<evidence type="ECO:0000313" key="1">
    <source>
        <dbReference type="EMBL" id="SMH26214.1"/>
    </source>
</evidence>
<organism evidence="1 2">
    <name type="scientific">Mesorhizobium australicum</name>
    <dbReference type="NCBI Taxonomy" id="536018"/>
    <lineage>
        <taxon>Bacteria</taxon>
        <taxon>Pseudomonadati</taxon>
        <taxon>Pseudomonadota</taxon>
        <taxon>Alphaproteobacteria</taxon>
        <taxon>Hyphomicrobiales</taxon>
        <taxon>Phyllobacteriaceae</taxon>
        <taxon>Mesorhizobium</taxon>
    </lineage>
</organism>
<dbReference type="Gene3D" id="1.20.1270.360">
    <property type="match status" value="1"/>
</dbReference>
<gene>
    <name evidence="1" type="ORF">SAMN02982922_0083</name>
</gene>
<dbReference type="AlphaFoldDB" id="A0A1X7MNM6"/>
<protein>
    <recommendedName>
        <fullName evidence="3">Ferredoxin</fullName>
    </recommendedName>
</protein>
<dbReference type="PANTHER" id="PTHR37310:SF1">
    <property type="entry name" value="CYTOPLASMIC PROTEIN"/>
    <property type="match status" value="1"/>
</dbReference>
<dbReference type="EMBL" id="FXBL01000002">
    <property type="protein sequence ID" value="SMH26214.1"/>
    <property type="molecule type" value="Genomic_DNA"/>
</dbReference>
<dbReference type="RefSeq" id="WP_085462420.1">
    <property type="nucleotide sequence ID" value="NZ_FXBL01000002.1"/>
</dbReference>
<dbReference type="PANTHER" id="PTHR37310">
    <property type="entry name" value="CYTOPLASMIC PROTEIN-RELATED"/>
    <property type="match status" value="1"/>
</dbReference>